<feature type="compositionally biased region" description="Pro residues" evidence="1">
    <location>
        <begin position="150"/>
        <end position="161"/>
    </location>
</feature>
<organism evidence="3 4">
    <name type="scientific">Jaapia argillacea MUCL 33604</name>
    <dbReference type="NCBI Taxonomy" id="933084"/>
    <lineage>
        <taxon>Eukaryota</taxon>
        <taxon>Fungi</taxon>
        <taxon>Dikarya</taxon>
        <taxon>Basidiomycota</taxon>
        <taxon>Agaricomycotina</taxon>
        <taxon>Agaricomycetes</taxon>
        <taxon>Agaricomycetidae</taxon>
        <taxon>Jaapiales</taxon>
        <taxon>Jaapiaceae</taxon>
        <taxon>Jaapia</taxon>
    </lineage>
</organism>
<proteinExistence type="predicted"/>
<reference evidence="4" key="1">
    <citation type="journal article" date="2014" name="Proc. Natl. Acad. Sci. U.S.A.">
        <title>Extensive sampling of basidiomycete genomes demonstrates inadequacy of the white-rot/brown-rot paradigm for wood decay fungi.</title>
        <authorList>
            <person name="Riley R."/>
            <person name="Salamov A.A."/>
            <person name="Brown D.W."/>
            <person name="Nagy L.G."/>
            <person name="Floudas D."/>
            <person name="Held B.W."/>
            <person name="Levasseur A."/>
            <person name="Lombard V."/>
            <person name="Morin E."/>
            <person name="Otillar R."/>
            <person name="Lindquist E.A."/>
            <person name="Sun H."/>
            <person name="LaButti K.M."/>
            <person name="Schmutz J."/>
            <person name="Jabbour D."/>
            <person name="Luo H."/>
            <person name="Baker S.E."/>
            <person name="Pisabarro A.G."/>
            <person name="Walton J.D."/>
            <person name="Blanchette R.A."/>
            <person name="Henrissat B."/>
            <person name="Martin F."/>
            <person name="Cullen D."/>
            <person name="Hibbett D.S."/>
            <person name="Grigoriev I.V."/>
        </authorList>
    </citation>
    <scope>NUCLEOTIDE SEQUENCE [LARGE SCALE GENOMIC DNA]</scope>
    <source>
        <strain evidence="4">MUCL 33604</strain>
    </source>
</reference>
<feature type="domain" description="PAS" evidence="2">
    <location>
        <begin position="19"/>
        <end position="74"/>
    </location>
</feature>
<dbReference type="NCBIfam" id="TIGR00229">
    <property type="entry name" value="sensory_box"/>
    <property type="match status" value="1"/>
</dbReference>
<dbReference type="SUPFAM" id="SSF55785">
    <property type="entry name" value="PYP-like sensor domain (PAS domain)"/>
    <property type="match status" value="1"/>
</dbReference>
<dbReference type="InterPro" id="IPR000014">
    <property type="entry name" value="PAS"/>
</dbReference>
<dbReference type="InParanoid" id="A0A067Q982"/>
<sequence length="382" mass="42631">MSRLGDMEDTSSYVSFIGIVDFSEDARWVFASESCTDLLGFEPYELVGKPALDLVHPDEFPEVKKMHYDTISGDKAATLAYLRMRHKDPYRGYVLCAISRTVVYDVLVGSVSFATPGAKAMHNASTANEVTVITPFAVPDFEFRRWSDPSPMPPSPLPPMRKVPESPTTSEPDTSSEEKEKKKPGSPTYKKTADGRLDAITFDRLPNQSIRVALILDRFSIQCPVIYVSNDLLIPTTVAMGRSFYDFVTPQDEKKVRSWIDAVKSWGVNERGSPSDGGFGHGRFNACVSGRDSNKDRLPDPTPSRHHRDRDRAPHSNHRDRDRERSSHPSRKDGRSRAHSLSSDDVAPCSVEAIFSAHSDGILVILRTFNESRPWGRTANLA</sequence>
<name>A0A067Q982_9AGAM</name>
<dbReference type="STRING" id="933084.A0A067Q982"/>
<protein>
    <recommendedName>
        <fullName evidence="2">PAS domain-containing protein</fullName>
    </recommendedName>
</protein>
<dbReference type="HOGENOM" id="CLU_049061_0_0_1"/>
<accession>A0A067Q982</accession>
<dbReference type="PROSITE" id="PS50112">
    <property type="entry name" value="PAS"/>
    <property type="match status" value="1"/>
</dbReference>
<dbReference type="Gene3D" id="3.30.450.20">
    <property type="entry name" value="PAS domain"/>
    <property type="match status" value="1"/>
</dbReference>
<gene>
    <name evidence="3" type="ORF">JAAARDRAFT_190017</name>
</gene>
<dbReference type="EMBL" id="KL197711">
    <property type="protein sequence ID" value="KDQ62730.1"/>
    <property type="molecule type" value="Genomic_DNA"/>
</dbReference>
<evidence type="ECO:0000256" key="1">
    <source>
        <dbReference type="SAM" id="MobiDB-lite"/>
    </source>
</evidence>
<keyword evidence="4" id="KW-1185">Reference proteome</keyword>
<dbReference type="CDD" id="cd00130">
    <property type="entry name" value="PAS"/>
    <property type="match status" value="1"/>
</dbReference>
<feature type="compositionally biased region" description="Basic and acidic residues" evidence="1">
    <location>
        <begin position="310"/>
        <end position="336"/>
    </location>
</feature>
<dbReference type="AlphaFoldDB" id="A0A067Q982"/>
<dbReference type="SMART" id="SM00091">
    <property type="entry name" value="PAS"/>
    <property type="match status" value="1"/>
</dbReference>
<dbReference type="InterPro" id="IPR035965">
    <property type="entry name" value="PAS-like_dom_sf"/>
</dbReference>
<evidence type="ECO:0000313" key="4">
    <source>
        <dbReference type="Proteomes" id="UP000027265"/>
    </source>
</evidence>
<evidence type="ECO:0000259" key="2">
    <source>
        <dbReference type="PROSITE" id="PS50112"/>
    </source>
</evidence>
<dbReference type="OrthoDB" id="411251at2759"/>
<evidence type="ECO:0000313" key="3">
    <source>
        <dbReference type="EMBL" id="KDQ62730.1"/>
    </source>
</evidence>
<dbReference type="InterPro" id="IPR013655">
    <property type="entry name" value="PAS_fold_3"/>
</dbReference>
<feature type="region of interest" description="Disordered" evidence="1">
    <location>
        <begin position="270"/>
        <end position="343"/>
    </location>
</feature>
<feature type="region of interest" description="Disordered" evidence="1">
    <location>
        <begin position="147"/>
        <end position="192"/>
    </location>
</feature>
<dbReference type="Pfam" id="PF08447">
    <property type="entry name" value="PAS_3"/>
    <property type="match status" value="1"/>
</dbReference>
<dbReference type="Proteomes" id="UP000027265">
    <property type="component" value="Unassembled WGS sequence"/>
</dbReference>